<keyword evidence="5" id="KW-0520">NAD</keyword>
<accession>A0AAW2ZEX4</accession>
<evidence type="ECO:0000256" key="3">
    <source>
        <dbReference type="ARBA" id="ARBA00022741"/>
    </source>
</evidence>
<evidence type="ECO:0000313" key="8">
    <source>
        <dbReference type="Proteomes" id="UP001431209"/>
    </source>
</evidence>
<dbReference type="GO" id="GO:0005524">
    <property type="term" value="F:ATP binding"/>
    <property type="evidence" value="ECO:0007669"/>
    <property type="project" value="UniProtKB-KW"/>
</dbReference>
<keyword evidence="3" id="KW-0547">Nucleotide-binding</keyword>
<keyword evidence="8" id="KW-1185">Reference proteome</keyword>
<proteinExistence type="predicted"/>
<evidence type="ECO:0000256" key="4">
    <source>
        <dbReference type="ARBA" id="ARBA00022840"/>
    </source>
</evidence>
<dbReference type="AlphaFoldDB" id="A0AAW2ZEX4"/>
<dbReference type="NCBIfam" id="TIGR00552">
    <property type="entry name" value="nadE"/>
    <property type="match status" value="1"/>
</dbReference>
<dbReference type="PANTHER" id="PTHR23090:SF9">
    <property type="entry name" value="GLUTAMINE-DEPENDENT NAD(+) SYNTHETASE"/>
    <property type="match status" value="1"/>
</dbReference>
<dbReference type="SUPFAM" id="SSF52402">
    <property type="entry name" value="Adenine nucleotide alpha hydrolases-like"/>
    <property type="match status" value="1"/>
</dbReference>
<dbReference type="PANTHER" id="PTHR23090">
    <property type="entry name" value="NH 3 /GLUTAMINE-DEPENDENT NAD + SYNTHETASE"/>
    <property type="match status" value="1"/>
</dbReference>
<sequence>MTRGNSIVQHEELKKVLAKDRERRAFDPQAWLDRKADTLNEYCRKNGLKACVISVSGGVDSAVTLAIADYARNREGSPIERVVGVAQPIHSTEKIWKRALELSEAYKKVEIFTVDQTTVFDQLKQISDKAIGINGGDFASGQLRSYMRTPVGFYTAQLLSQNGTPAIVLGTGNKDEDGYLYYFCKAGDGIADVQLIHDLHKHEVFVVGELLKVPSTTLDAPPSADLWDGQTDEEELGFSYDFVELWTEYLEFSEDEKALFRASLSEEARKEFDSNGEKAATVHRRNKHKDVYPLNL</sequence>
<evidence type="ECO:0000256" key="2">
    <source>
        <dbReference type="ARBA" id="ARBA00022598"/>
    </source>
</evidence>
<evidence type="ECO:0000313" key="7">
    <source>
        <dbReference type="EMBL" id="KAL0487918.1"/>
    </source>
</evidence>
<dbReference type="InterPro" id="IPR003694">
    <property type="entry name" value="NAD_synthase"/>
</dbReference>
<dbReference type="GO" id="GO:0003952">
    <property type="term" value="F:NAD+ synthase (glutamine-hydrolyzing) activity"/>
    <property type="evidence" value="ECO:0007669"/>
    <property type="project" value="InterPro"/>
</dbReference>
<dbReference type="Pfam" id="PF02540">
    <property type="entry name" value="NAD_synthase"/>
    <property type="match status" value="1"/>
</dbReference>
<dbReference type="CDD" id="cd00553">
    <property type="entry name" value="NAD_synthase"/>
    <property type="match status" value="1"/>
</dbReference>
<dbReference type="GO" id="GO:0005737">
    <property type="term" value="C:cytoplasm"/>
    <property type="evidence" value="ECO:0007669"/>
    <property type="project" value="InterPro"/>
</dbReference>
<protein>
    <submittedName>
        <fullName evidence="7">NAD+ synthase NadE</fullName>
    </submittedName>
</protein>
<dbReference type="Proteomes" id="UP001431209">
    <property type="component" value="Unassembled WGS sequence"/>
</dbReference>
<evidence type="ECO:0000259" key="6">
    <source>
        <dbReference type="Pfam" id="PF02540"/>
    </source>
</evidence>
<gene>
    <name evidence="7" type="ORF">AKO1_015174</name>
</gene>
<name>A0AAW2ZEX4_9EUKA</name>
<comment type="pathway">
    <text evidence="1">Cofactor biosynthesis; NAD(+) biosynthesis.</text>
</comment>
<dbReference type="GO" id="GO:0004359">
    <property type="term" value="F:glutaminase activity"/>
    <property type="evidence" value="ECO:0007669"/>
    <property type="project" value="InterPro"/>
</dbReference>
<keyword evidence="4" id="KW-0067">ATP-binding</keyword>
<evidence type="ECO:0000256" key="1">
    <source>
        <dbReference type="ARBA" id="ARBA00004790"/>
    </source>
</evidence>
<reference evidence="7 8" key="1">
    <citation type="submission" date="2024-03" db="EMBL/GenBank/DDBJ databases">
        <title>The Acrasis kona genome and developmental transcriptomes reveal deep origins of eukaryotic multicellular pathways.</title>
        <authorList>
            <person name="Sheikh S."/>
            <person name="Fu C.-J."/>
            <person name="Brown M.W."/>
            <person name="Baldauf S.L."/>
        </authorList>
    </citation>
    <scope>NUCLEOTIDE SEQUENCE [LARGE SCALE GENOMIC DNA]</scope>
    <source>
        <strain evidence="7 8">ATCC MYA-3509</strain>
    </source>
</reference>
<comment type="caution">
    <text evidence="7">The sequence shown here is derived from an EMBL/GenBank/DDBJ whole genome shotgun (WGS) entry which is preliminary data.</text>
</comment>
<evidence type="ECO:0000256" key="5">
    <source>
        <dbReference type="ARBA" id="ARBA00023027"/>
    </source>
</evidence>
<dbReference type="InterPro" id="IPR022310">
    <property type="entry name" value="NAD/GMP_synthase"/>
</dbReference>
<dbReference type="GO" id="GO:0009435">
    <property type="term" value="P:NAD+ biosynthetic process"/>
    <property type="evidence" value="ECO:0007669"/>
    <property type="project" value="InterPro"/>
</dbReference>
<dbReference type="EMBL" id="JAOPGA020001385">
    <property type="protein sequence ID" value="KAL0487918.1"/>
    <property type="molecule type" value="Genomic_DNA"/>
</dbReference>
<feature type="domain" description="NAD/GMP synthase" evidence="6">
    <location>
        <begin position="34"/>
        <end position="274"/>
    </location>
</feature>
<dbReference type="InterPro" id="IPR014729">
    <property type="entry name" value="Rossmann-like_a/b/a_fold"/>
</dbReference>
<organism evidence="7 8">
    <name type="scientific">Acrasis kona</name>
    <dbReference type="NCBI Taxonomy" id="1008807"/>
    <lineage>
        <taxon>Eukaryota</taxon>
        <taxon>Discoba</taxon>
        <taxon>Heterolobosea</taxon>
        <taxon>Tetramitia</taxon>
        <taxon>Eutetramitia</taxon>
        <taxon>Acrasidae</taxon>
        <taxon>Acrasis</taxon>
    </lineage>
</organism>
<dbReference type="Gene3D" id="3.40.50.620">
    <property type="entry name" value="HUPs"/>
    <property type="match status" value="1"/>
</dbReference>
<keyword evidence="2" id="KW-0436">Ligase</keyword>